<reference evidence="3" key="1">
    <citation type="submission" date="2021-12" db="EMBL/GenBank/DDBJ databases">
        <title>Convergent genome expansion in fungi linked to evolution of root-endophyte symbiosis.</title>
        <authorList>
            <consortium name="DOE Joint Genome Institute"/>
            <person name="Ke Y.-H."/>
            <person name="Bonito G."/>
            <person name="Liao H.-L."/>
            <person name="Looney B."/>
            <person name="Rojas-Flechas A."/>
            <person name="Nash J."/>
            <person name="Hameed K."/>
            <person name="Schadt C."/>
            <person name="Martin F."/>
            <person name="Crous P.W."/>
            <person name="Miettinen O."/>
            <person name="Magnuson J.K."/>
            <person name="Labbe J."/>
            <person name="Jacobson D."/>
            <person name="Doktycz M.J."/>
            <person name="Veneault-Fourrey C."/>
            <person name="Kuo A."/>
            <person name="Mondo S."/>
            <person name="Calhoun S."/>
            <person name="Riley R."/>
            <person name="Ohm R."/>
            <person name="LaButti K."/>
            <person name="Andreopoulos B."/>
            <person name="Pangilinan J."/>
            <person name="Nolan M."/>
            <person name="Tritt A."/>
            <person name="Clum A."/>
            <person name="Lipzen A."/>
            <person name="Daum C."/>
            <person name="Barry K."/>
            <person name="Grigoriev I.V."/>
            <person name="Vilgalys R."/>
        </authorList>
    </citation>
    <scope>NUCLEOTIDE SEQUENCE</scope>
    <source>
        <strain evidence="3">PMI_201</strain>
    </source>
</reference>
<evidence type="ECO:0000313" key="4">
    <source>
        <dbReference type="Proteomes" id="UP001201262"/>
    </source>
</evidence>
<evidence type="ECO:0000256" key="2">
    <source>
        <dbReference type="ARBA" id="ARBA00035112"/>
    </source>
</evidence>
<keyword evidence="4" id="KW-1185">Reference proteome</keyword>
<comment type="similarity">
    <text evidence="2">Belongs to the ustYa family.</text>
</comment>
<sequence length="201" mass="22620">MFSPAQEAIQYERAVLFGPLKDIDATLYSGAPNERNNAAWQKLLSVGIVDIDSSTASLLEDPSMELRDRPGHVRVGLDVFHQLHCLYNLRKFAFPDYPWDTWGEKSEHSLHDHTDHCIEYLRQTIMCNANVNTISWRWNATAKAAMPDVRISQSCRDFSKIYDWAASHAAGGKILPSFQEAGLQPLIKGGAPCPEVEYCEP</sequence>
<evidence type="ECO:0000256" key="1">
    <source>
        <dbReference type="ARBA" id="ARBA00004685"/>
    </source>
</evidence>
<dbReference type="GO" id="GO:0043386">
    <property type="term" value="P:mycotoxin biosynthetic process"/>
    <property type="evidence" value="ECO:0007669"/>
    <property type="project" value="InterPro"/>
</dbReference>
<dbReference type="AlphaFoldDB" id="A0AAD4PSE0"/>
<dbReference type="Pfam" id="PF11807">
    <property type="entry name" value="UstYa"/>
    <property type="match status" value="1"/>
</dbReference>
<dbReference type="InterPro" id="IPR021765">
    <property type="entry name" value="UstYa-like"/>
</dbReference>
<dbReference type="Proteomes" id="UP001201262">
    <property type="component" value="Unassembled WGS sequence"/>
</dbReference>
<protein>
    <recommendedName>
        <fullName evidence="5">Tat pathway signal sequence</fullName>
    </recommendedName>
</protein>
<accession>A0AAD4PSE0</accession>
<organism evidence="3 4">
    <name type="scientific">Talaromyces proteolyticus</name>
    <dbReference type="NCBI Taxonomy" id="1131652"/>
    <lineage>
        <taxon>Eukaryota</taxon>
        <taxon>Fungi</taxon>
        <taxon>Dikarya</taxon>
        <taxon>Ascomycota</taxon>
        <taxon>Pezizomycotina</taxon>
        <taxon>Eurotiomycetes</taxon>
        <taxon>Eurotiomycetidae</taxon>
        <taxon>Eurotiales</taxon>
        <taxon>Trichocomaceae</taxon>
        <taxon>Talaromyces</taxon>
        <taxon>Talaromyces sect. Bacilispori</taxon>
    </lineage>
</organism>
<evidence type="ECO:0008006" key="5">
    <source>
        <dbReference type="Google" id="ProtNLM"/>
    </source>
</evidence>
<dbReference type="PANTHER" id="PTHR33365">
    <property type="entry name" value="YALI0B05434P"/>
    <property type="match status" value="1"/>
</dbReference>
<dbReference type="EMBL" id="JAJTJA010000013">
    <property type="protein sequence ID" value="KAH8690937.1"/>
    <property type="molecule type" value="Genomic_DNA"/>
</dbReference>
<evidence type="ECO:0000313" key="3">
    <source>
        <dbReference type="EMBL" id="KAH8690937.1"/>
    </source>
</evidence>
<dbReference type="RefSeq" id="XP_046067133.1">
    <property type="nucleotide sequence ID" value="XM_046212156.1"/>
</dbReference>
<name>A0AAD4PSE0_9EURO</name>
<comment type="caution">
    <text evidence="3">The sequence shown here is derived from an EMBL/GenBank/DDBJ whole genome shotgun (WGS) entry which is preliminary data.</text>
</comment>
<proteinExistence type="inferred from homology"/>
<gene>
    <name evidence="3" type="ORF">BGW36DRAFT_306505</name>
</gene>
<dbReference type="PANTHER" id="PTHR33365:SF4">
    <property type="entry name" value="CYCLOCHLOROTINE BIOSYNTHESIS PROTEIN O"/>
    <property type="match status" value="1"/>
</dbReference>
<dbReference type="GeneID" id="70242443"/>
<comment type="pathway">
    <text evidence="1">Mycotoxin biosynthesis.</text>
</comment>